<feature type="region of interest" description="Disordered" evidence="1">
    <location>
        <begin position="114"/>
        <end position="137"/>
    </location>
</feature>
<dbReference type="AlphaFoldDB" id="A0A5J5DF81"/>
<name>A0A5J5DF81_9PERO</name>
<evidence type="ECO:0000313" key="3">
    <source>
        <dbReference type="Proteomes" id="UP000327493"/>
    </source>
</evidence>
<protein>
    <submittedName>
        <fullName evidence="2">Uncharacterized protein</fullName>
    </submittedName>
</protein>
<dbReference type="Proteomes" id="UP000327493">
    <property type="component" value="Chromosome 6"/>
</dbReference>
<keyword evidence="3" id="KW-1185">Reference proteome</keyword>
<dbReference type="EMBL" id="VOFY01000006">
    <property type="protein sequence ID" value="KAA8591957.1"/>
    <property type="molecule type" value="Genomic_DNA"/>
</dbReference>
<proteinExistence type="predicted"/>
<gene>
    <name evidence="2" type="ORF">FQN60_017331</name>
</gene>
<accession>A0A5J5DF81</accession>
<sequence>MLQNCQWYYSVSVMRCDITSFYAWRFLFPELCYAIWNTDQEARWPSDRLWCNSEAMTEDMLRPEESLNPLNTDQVYTDPSTQSHQHMNTATTARRGGVRSPALHSFMLLRSHGGAATEEEPAAGAQRVHSGVSNQEGTTNVTCLPCKAISLWRQSGAVFRSGS</sequence>
<reference evidence="2 3" key="1">
    <citation type="submission" date="2019-08" db="EMBL/GenBank/DDBJ databases">
        <title>A chromosome-level genome assembly, high-density linkage maps, and genome scans reveal the genomic architecture of hybrid incompatibilities underlying speciation via character displacement in darters (Percidae: Etheostominae).</title>
        <authorList>
            <person name="Moran R.L."/>
            <person name="Catchen J.M."/>
            <person name="Fuller R.C."/>
        </authorList>
    </citation>
    <scope>NUCLEOTIDE SEQUENCE [LARGE SCALE GENOMIC DNA]</scope>
    <source>
        <strain evidence="2">EspeVRDwgs_2016</strain>
        <tissue evidence="2">Muscle</tissue>
    </source>
</reference>
<organism evidence="2 3">
    <name type="scientific">Etheostoma spectabile</name>
    <name type="common">orangethroat darter</name>
    <dbReference type="NCBI Taxonomy" id="54343"/>
    <lineage>
        <taxon>Eukaryota</taxon>
        <taxon>Metazoa</taxon>
        <taxon>Chordata</taxon>
        <taxon>Craniata</taxon>
        <taxon>Vertebrata</taxon>
        <taxon>Euteleostomi</taxon>
        <taxon>Actinopterygii</taxon>
        <taxon>Neopterygii</taxon>
        <taxon>Teleostei</taxon>
        <taxon>Neoteleostei</taxon>
        <taxon>Acanthomorphata</taxon>
        <taxon>Eupercaria</taxon>
        <taxon>Perciformes</taxon>
        <taxon>Percoidei</taxon>
        <taxon>Percidae</taxon>
        <taxon>Etheostomatinae</taxon>
        <taxon>Etheostoma</taxon>
    </lineage>
</organism>
<evidence type="ECO:0000313" key="2">
    <source>
        <dbReference type="EMBL" id="KAA8591957.1"/>
    </source>
</evidence>
<evidence type="ECO:0000256" key="1">
    <source>
        <dbReference type="SAM" id="MobiDB-lite"/>
    </source>
</evidence>
<comment type="caution">
    <text evidence="2">The sequence shown here is derived from an EMBL/GenBank/DDBJ whole genome shotgun (WGS) entry which is preliminary data.</text>
</comment>